<dbReference type="GO" id="GO:0004519">
    <property type="term" value="F:endonuclease activity"/>
    <property type="evidence" value="ECO:0007669"/>
    <property type="project" value="UniProtKB-KW"/>
</dbReference>
<dbReference type="AlphaFoldDB" id="A0A518CIZ0"/>
<evidence type="ECO:0000313" key="2">
    <source>
        <dbReference type="EMBL" id="QDU79192.1"/>
    </source>
</evidence>
<reference evidence="2 3" key="1">
    <citation type="submission" date="2019-02" db="EMBL/GenBank/DDBJ databases">
        <title>Deep-cultivation of Planctomycetes and their phenomic and genomic characterization uncovers novel biology.</title>
        <authorList>
            <person name="Wiegand S."/>
            <person name="Jogler M."/>
            <person name="Boedeker C."/>
            <person name="Pinto D."/>
            <person name="Vollmers J."/>
            <person name="Rivas-Marin E."/>
            <person name="Kohn T."/>
            <person name="Peeters S.H."/>
            <person name="Heuer A."/>
            <person name="Rast P."/>
            <person name="Oberbeckmann S."/>
            <person name="Bunk B."/>
            <person name="Jeske O."/>
            <person name="Meyerdierks A."/>
            <person name="Storesund J.E."/>
            <person name="Kallscheuer N."/>
            <person name="Luecker S."/>
            <person name="Lage O.M."/>
            <person name="Pohl T."/>
            <person name="Merkel B.J."/>
            <person name="Hornburger P."/>
            <person name="Mueller R.-W."/>
            <person name="Bruemmer F."/>
            <person name="Labrenz M."/>
            <person name="Spormann A.M."/>
            <person name="Op den Camp H."/>
            <person name="Overmann J."/>
            <person name="Amann R."/>
            <person name="Jetten M.S.M."/>
            <person name="Mascher T."/>
            <person name="Medema M.H."/>
            <person name="Devos D.P."/>
            <person name="Kaster A.-K."/>
            <person name="Ovreas L."/>
            <person name="Rohde M."/>
            <person name="Galperin M.Y."/>
            <person name="Jogler C."/>
        </authorList>
    </citation>
    <scope>NUCLEOTIDE SEQUENCE [LARGE SCALE GENOMIC DNA]</scope>
    <source>
        <strain evidence="2 3">Pla110</strain>
    </source>
</reference>
<name>A0A518CIZ0_9PLAN</name>
<sequence>MVTSSLSRPTLVLNRNWQPVGIVPVSRALIKVWNESAHIVDPENYATYTWHDWAELDPEHDEPCIVTNHSRLRVPEIVTLTSYDRIPKRTVAFSRRNLFRRDKFTCQYCSKQPGSAELTIDHVLPRSRGGVSSWDNCVLACINCNKRKADKTPKEAHMPLLAEPVRPPWKPIYASFGKRIDSWSKFMSEAYWNVELEE</sequence>
<dbReference type="RefSeq" id="WP_144993603.1">
    <property type="nucleotide sequence ID" value="NZ_CP036281.1"/>
</dbReference>
<protein>
    <submittedName>
        <fullName evidence="2">CRISPR-associated endonuclease Cas9</fullName>
    </submittedName>
</protein>
<dbReference type="KEGG" id="plon:Pla110_08970"/>
<dbReference type="OrthoDB" id="9802901at2"/>
<keyword evidence="3" id="KW-1185">Reference proteome</keyword>
<dbReference type="PANTHER" id="PTHR33877">
    <property type="entry name" value="SLL1193 PROTEIN"/>
    <property type="match status" value="1"/>
</dbReference>
<dbReference type="Gene3D" id="1.10.30.50">
    <property type="match status" value="1"/>
</dbReference>
<dbReference type="EMBL" id="CP036281">
    <property type="protein sequence ID" value="QDU79192.1"/>
    <property type="molecule type" value="Genomic_DNA"/>
</dbReference>
<keyword evidence="2" id="KW-0378">Hydrolase</keyword>
<dbReference type="Pfam" id="PF14279">
    <property type="entry name" value="HNH_5"/>
    <property type="match status" value="1"/>
</dbReference>
<dbReference type="PANTHER" id="PTHR33877:SF2">
    <property type="entry name" value="OS07G0170200 PROTEIN"/>
    <property type="match status" value="1"/>
</dbReference>
<organism evidence="2 3">
    <name type="scientific">Polystyrenella longa</name>
    <dbReference type="NCBI Taxonomy" id="2528007"/>
    <lineage>
        <taxon>Bacteria</taxon>
        <taxon>Pseudomonadati</taxon>
        <taxon>Planctomycetota</taxon>
        <taxon>Planctomycetia</taxon>
        <taxon>Planctomycetales</taxon>
        <taxon>Planctomycetaceae</taxon>
        <taxon>Polystyrenella</taxon>
    </lineage>
</organism>
<accession>A0A518CIZ0</accession>
<dbReference type="Proteomes" id="UP000317178">
    <property type="component" value="Chromosome"/>
</dbReference>
<dbReference type="InterPro" id="IPR029471">
    <property type="entry name" value="HNH_5"/>
</dbReference>
<dbReference type="SMART" id="SM00507">
    <property type="entry name" value="HNHc"/>
    <property type="match status" value="1"/>
</dbReference>
<keyword evidence="2" id="KW-0255">Endonuclease</keyword>
<proteinExistence type="predicted"/>
<gene>
    <name evidence="2" type="primary">cas9</name>
    <name evidence="2" type="ORF">Pla110_08970</name>
</gene>
<keyword evidence="2" id="KW-0540">Nuclease</keyword>
<evidence type="ECO:0000313" key="3">
    <source>
        <dbReference type="Proteomes" id="UP000317178"/>
    </source>
</evidence>
<dbReference type="InterPro" id="IPR052892">
    <property type="entry name" value="NA-targeting_endonuclease"/>
</dbReference>
<dbReference type="InterPro" id="IPR003615">
    <property type="entry name" value="HNH_nuc"/>
</dbReference>
<evidence type="ECO:0000259" key="1">
    <source>
        <dbReference type="SMART" id="SM00507"/>
    </source>
</evidence>
<dbReference type="CDD" id="cd00085">
    <property type="entry name" value="HNHc"/>
    <property type="match status" value="1"/>
</dbReference>
<feature type="domain" description="HNH nuclease" evidence="1">
    <location>
        <begin position="93"/>
        <end position="146"/>
    </location>
</feature>